<proteinExistence type="predicted"/>
<feature type="non-terminal residue" evidence="1">
    <location>
        <position position="224"/>
    </location>
</feature>
<gene>
    <name evidence="1" type="ORF">SCALOS_LOCUS6125</name>
</gene>
<organism evidence="1 2">
    <name type="scientific">Scutellospora calospora</name>
    <dbReference type="NCBI Taxonomy" id="85575"/>
    <lineage>
        <taxon>Eukaryota</taxon>
        <taxon>Fungi</taxon>
        <taxon>Fungi incertae sedis</taxon>
        <taxon>Mucoromycota</taxon>
        <taxon>Glomeromycotina</taxon>
        <taxon>Glomeromycetes</taxon>
        <taxon>Diversisporales</taxon>
        <taxon>Gigasporaceae</taxon>
        <taxon>Scutellospora</taxon>
    </lineage>
</organism>
<accession>A0ACA9M9R0</accession>
<protein>
    <submittedName>
        <fullName evidence="1">4552_t:CDS:1</fullName>
    </submittedName>
</protein>
<reference evidence="1" key="1">
    <citation type="submission" date="2021-06" db="EMBL/GenBank/DDBJ databases">
        <authorList>
            <person name="Kallberg Y."/>
            <person name="Tangrot J."/>
            <person name="Rosling A."/>
        </authorList>
    </citation>
    <scope>NUCLEOTIDE SEQUENCE</scope>
    <source>
        <strain evidence="1">AU212A</strain>
    </source>
</reference>
<sequence length="224" mass="25480">NRYGFSERQVDDLFSTQKNTSMFEEPLPCNRDDKLSIRDIRAEAYALALSVKNANASSLRLTHLHRELRNLIILCIYPAELKTLRITDTRVTAELLKALEINILKGYPNSLTSNITILELENCHKCNEEILLNLLKAFTTFVYGHILYHDCLEKSNRDKQKTCHICFVDNEGTASAEVQDIDMSEVVENEGEETSNLTEAVSKLFVDDSKAIPRSKTKSIEPNK</sequence>
<evidence type="ECO:0000313" key="1">
    <source>
        <dbReference type="EMBL" id="CAG8578835.1"/>
    </source>
</evidence>
<comment type="caution">
    <text evidence="1">The sequence shown here is derived from an EMBL/GenBank/DDBJ whole genome shotgun (WGS) entry which is preliminary data.</text>
</comment>
<name>A0ACA9M9R0_9GLOM</name>
<keyword evidence="2" id="KW-1185">Reference proteome</keyword>
<evidence type="ECO:0000313" key="2">
    <source>
        <dbReference type="Proteomes" id="UP000789860"/>
    </source>
</evidence>
<feature type="non-terminal residue" evidence="1">
    <location>
        <position position="1"/>
    </location>
</feature>
<dbReference type="Proteomes" id="UP000789860">
    <property type="component" value="Unassembled WGS sequence"/>
</dbReference>
<dbReference type="EMBL" id="CAJVPM010011127">
    <property type="protein sequence ID" value="CAG8578835.1"/>
    <property type="molecule type" value="Genomic_DNA"/>
</dbReference>